<organism evidence="2 3">
    <name type="scientific">Cyclostephanos tholiformis</name>
    <dbReference type="NCBI Taxonomy" id="382380"/>
    <lineage>
        <taxon>Eukaryota</taxon>
        <taxon>Sar</taxon>
        <taxon>Stramenopiles</taxon>
        <taxon>Ochrophyta</taxon>
        <taxon>Bacillariophyta</taxon>
        <taxon>Coscinodiscophyceae</taxon>
        <taxon>Thalassiosirophycidae</taxon>
        <taxon>Stephanodiscales</taxon>
        <taxon>Stephanodiscaceae</taxon>
        <taxon>Cyclostephanos</taxon>
    </lineage>
</organism>
<feature type="region of interest" description="Disordered" evidence="1">
    <location>
        <begin position="122"/>
        <end position="156"/>
    </location>
</feature>
<keyword evidence="3" id="KW-1185">Reference proteome</keyword>
<dbReference type="EMBL" id="JALLPB020000472">
    <property type="protein sequence ID" value="KAL3808766.1"/>
    <property type="molecule type" value="Genomic_DNA"/>
</dbReference>
<sequence>MDHNEIIIYGANEQCSISYTLMESNEGMNSANNNFVSGVGIDVSVNSRASNLPKYESLRPSPESTVVGDTTSSSTAKSVLAPETPRWRFVNKAKKTEGYSSSAAGTYVKGISSRELVDKNNVHATNAPGDESKQSVDAGNFGEGRGGGEDSSVGYPGRKYNYGKKGDEGQLKLFAKDEQRDENGVVFVGDVFLKNETSLNESAQSEGEMLEVPTSHVPMSDPSSYLRIQQPSVRPEQTEEYYGDIPPFNVTASSQNKSSKKGKSARQVGGAAVAGTVAGLVVAGPIVGVAAGGAAAYTAARVNNPLGAAARKSGEAVACAGDMAKEVNDKHEITKKTVTMAKSAMQTSKKLEEKHRIVASTKKMANILVEKAKEIDEKYHVAEKSKDAANKAVATARNVEEKYQSMSWQRPRM</sequence>
<protein>
    <submittedName>
        <fullName evidence="2">Uncharacterized protein</fullName>
    </submittedName>
</protein>
<name>A0ABD3REJ0_9STRA</name>
<feature type="region of interest" description="Disordered" evidence="1">
    <location>
        <begin position="243"/>
        <end position="265"/>
    </location>
</feature>
<feature type="region of interest" description="Disordered" evidence="1">
    <location>
        <begin position="54"/>
        <end position="79"/>
    </location>
</feature>
<proteinExistence type="predicted"/>
<accession>A0ABD3REJ0</accession>
<dbReference type="AlphaFoldDB" id="A0ABD3REJ0"/>
<evidence type="ECO:0000313" key="3">
    <source>
        <dbReference type="Proteomes" id="UP001530377"/>
    </source>
</evidence>
<feature type="compositionally biased region" description="Low complexity" evidence="1">
    <location>
        <begin position="64"/>
        <end position="75"/>
    </location>
</feature>
<evidence type="ECO:0000256" key="1">
    <source>
        <dbReference type="SAM" id="MobiDB-lite"/>
    </source>
</evidence>
<gene>
    <name evidence="2" type="ORF">ACHAXA_001342</name>
</gene>
<dbReference type="Proteomes" id="UP001530377">
    <property type="component" value="Unassembled WGS sequence"/>
</dbReference>
<evidence type="ECO:0000313" key="2">
    <source>
        <dbReference type="EMBL" id="KAL3808766.1"/>
    </source>
</evidence>
<comment type="caution">
    <text evidence="2">The sequence shown here is derived from an EMBL/GenBank/DDBJ whole genome shotgun (WGS) entry which is preliminary data.</text>
</comment>
<feature type="region of interest" description="Disordered" evidence="1">
    <location>
        <begin position="200"/>
        <end position="221"/>
    </location>
</feature>
<reference evidence="2 3" key="1">
    <citation type="submission" date="2024-10" db="EMBL/GenBank/DDBJ databases">
        <title>Updated reference genomes for cyclostephanoid diatoms.</title>
        <authorList>
            <person name="Roberts W.R."/>
            <person name="Alverson A.J."/>
        </authorList>
    </citation>
    <scope>NUCLEOTIDE SEQUENCE [LARGE SCALE GENOMIC DNA]</scope>
    <source>
        <strain evidence="2 3">AJA228-03</strain>
    </source>
</reference>